<feature type="domain" description="T6SS Phospholipase effector Tle1-like catalytic" evidence="1">
    <location>
        <begin position="17"/>
        <end position="389"/>
    </location>
</feature>
<dbReference type="Pfam" id="PF09994">
    <property type="entry name" value="T6SS_Tle1-like_cat"/>
    <property type="match status" value="1"/>
</dbReference>
<keyword evidence="3" id="KW-1185">Reference proteome</keyword>
<dbReference type="PANTHER" id="PTHR33840:SF2">
    <property type="entry name" value="TLE1 PHOSPHOLIPASE DOMAIN-CONTAINING PROTEIN"/>
    <property type="match status" value="1"/>
</dbReference>
<name>A0AAE0ICU3_9PEZI</name>
<evidence type="ECO:0000313" key="2">
    <source>
        <dbReference type="EMBL" id="KAK3322735.1"/>
    </source>
</evidence>
<dbReference type="AlphaFoldDB" id="A0AAE0ICU3"/>
<reference evidence="2" key="1">
    <citation type="journal article" date="2023" name="Mol. Phylogenet. Evol.">
        <title>Genome-scale phylogeny and comparative genomics of the fungal order Sordariales.</title>
        <authorList>
            <person name="Hensen N."/>
            <person name="Bonometti L."/>
            <person name="Westerberg I."/>
            <person name="Brannstrom I.O."/>
            <person name="Guillou S."/>
            <person name="Cros-Aarteil S."/>
            <person name="Calhoun S."/>
            <person name="Haridas S."/>
            <person name="Kuo A."/>
            <person name="Mondo S."/>
            <person name="Pangilinan J."/>
            <person name="Riley R."/>
            <person name="LaButti K."/>
            <person name="Andreopoulos B."/>
            <person name="Lipzen A."/>
            <person name="Chen C."/>
            <person name="Yan M."/>
            <person name="Daum C."/>
            <person name="Ng V."/>
            <person name="Clum A."/>
            <person name="Steindorff A."/>
            <person name="Ohm R.A."/>
            <person name="Martin F."/>
            <person name="Silar P."/>
            <person name="Natvig D.O."/>
            <person name="Lalanne C."/>
            <person name="Gautier V."/>
            <person name="Ament-Velasquez S.L."/>
            <person name="Kruys A."/>
            <person name="Hutchinson M.I."/>
            <person name="Powell A.J."/>
            <person name="Barry K."/>
            <person name="Miller A.N."/>
            <person name="Grigoriev I.V."/>
            <person name="Debuchy R."/>
            <person name="Gladieux P."/>
            <person name="Hiltunen Thoren M."/>
            <person name="Johannesson H."/>
        </authorList>
    </citation>
    <scope>NUCLEOTIDE SEQUENCE</scope>
    <source>
        <strain evidence="2">CBS 118394</strain>
    </source>
</reference>
<gene>
    <name evidence="2" type="ORF">B0H66DRAFT_473335</name>
</gene>
<evidence type="ECO:0000259" key="1">
    <source>
        <dbReference type="Pfam" id="PF09994"/>
    </source>
</evidence>
<organism evidence="2 3">
    <name type="scientific">Apodospora peruviana</name>
    <dbReference type="NCBI Taxonomy" id="516989"/>
    <lineage>
        <taxon>Eukaryota</taxon>
        <taxon>Fungi</taxon>
        <taxon>Dikarya</taxon>
        <taxon>Ascomycota</taxon>
        <taxon>Pezizomycotina</taxon>
        <taxon>Sordariomycetes</taxon>
        <taxon>Sordariomycetidae</taxon>
        <taxon>Sordariales</taxon>
        <taxon>Lasiosphaeriaceae</taxon>
        <taxon>Apodospora</taxon>
    </lineage>
</organism>
<dbReference type="InterPro" id="IPR018712">
    <property type="entry name" value="Tle1-like_cat"/>
</dbReference>
<dbReference type="EMBL" id="JAUEDM010000003">
    <property type="protein sequence ID" value="KAK3322735.1"/>
    <property type="molecule type" value="Genomic_DNA"/>
</dbReference>
<sequence length="559" mass="63119">MSGVSEQAPRPDGQNPRKLILCFDGTGNAFTGTNADTNVVKLLNKLDRNNPEQFHYYQTGIGTYDVNASTVDKSWLASLKGSIDQTLDQGFGSGFDAHVLAGYRFLMRYYEAGDKIYIFGFSRGAFTARFLCRMVHTVGLLCKGNEEMVPFAYRLYQRYLAGEILDYKPTKAKKAAKKAAATLNGDQNSTTTLTPLATPAFNGVNSESQKPHDHNSVAANEVAAFADTFCRKELVYHAGEDKPTEHNVKVYFLGMWDCVSSVAVLESKAPKPTPVTGTAKYVRHAVAVDERRVKFKAALLAQDEREADEHDDHKEDIREVWFPGCHGDVGGGWPSSKKNPLDTREIRTQGWWARLKNVFQARKPTHGGKPLSQGRLQMSDVPLAWMIREIELVGEEDESAAVKWRPETLKAFKDKFQKKKEAALDGIYHDSLRFGYGTGFFKVLLWKFMEYLPFITRWELEWNAKEKRHVWANVRFPLNAGGTRDIPFDAVFHASLKRRLEHPTLNYCPTNNHGGDSTTSCLKHDGKVSQFKHDPKNESCSDPDHQTYVFTDIQRRMEG</sequence>
<reference evidence="2" key="2">
    <citation type="submission" date="2023-06" db="EMBL/GenBank/DDBJ databases">
        <authorList>
            <consortium name="Lawrence Berkeley National Laboratory"/>
            <person name="Haridas S."/>
            <person name="Hensen N."/>
            <person name="Bonometti L."/>
            <person name="Westerberg I."/>
            <person name="Brannstrom I.O."/>
            <person name="Guillou S."/>
            <person name="Cros-Aarteil S."/>
            <person name="Calhoun S."/>
            <person name="Kuo A."/>
            <person name="Mondo S."/>
            <person name="Pangilinan J."/>
            <person name="Riley R."/>
            <person name="Labutti K."/>
            <person name="Andreopoulos B."/>
            <person name="Lipzen A."/>
            <person name="Chen C."/>
            <person name="Yanf M."/>
            <person name="Daum C."/>
            <person name="Ng V."/>
            <person name="Clum A."/>
            <person name="Steindorff A."/>
            <person name="Ohm R."/>
            <person name="Martin F."/>
            <person name="Silar P."/>
            <person name="Natvig D."/>
            <person name="Lalanne C."/>
            <person name="Gautier V."/>
            <person name="Ament-Velasquez S.L."/>
            <person name="Kruys A."/>
            <person name="Hutchinson M.I."/>
            <person name="Powell A.J."/>
            <person name="Barry K."/>
            <person name="Miller A.N."/>
            <person name="Grigoriev I.V."/>
            <person name="Debuchy R."/>
            <person name="Gladieux P."/>
            <person name="Thoren M.H."/>
            <person name="Johannesson H."/>
        </authorList>
    </citation>
    <scope>NUCLEOTIDE SEQUENCE</scope>
    <source>
        <strain evidence="2">CBS 118394</strain>
    </source>
</reference>
<dbReference type="Proteomes" id="UP001283341">
    <property type="component" value="Unassembled WGS sequence"/>
</dbReference>
<dbReference type="PANTHER" id="PTHR33840">
    <property type="match status" value="1"/>
</dbReference>
<proteinExistence type="predicted"/>
<comment type="caution">
    <text evidence="2">The sequence shown here is derived from an EMBL/GenBank/DDBJ whole genome shotgun (WGS) entry which is preliminary data.</text>
</comment>
<accession>A0AAE0ICU3</accession>
<evidence type="ECO:0000313" key="3">
    <source>
        <dbReference type="Proteomes" id="UP001283341"/>
    </source>
</evidence>
<protein>
    <recommendedName>
        <fullName evidence="1">T6SS Phospholipase effector Tle1-like catalytic domain-containing protein</fullName>
    </recommendedName>
</protein>